<comment type="caution">
    <text evidence="5">The sequence shown here is derived from an EMBL/GenBank/DDBJ whole genome shotgun (WGS) entry which is preliminary data.</text>
</comment>
<protein>
    <recommendedName>
        <fullName evidence="4">dTTP/UTP pyrophosphatase</fullName>
        <shortName evidence="4">dTTPase/UTPase</shortName>
        <ecNumber evidence="4">3.6.1.9</ecNumber>
    </recommendedName>
    <alternativeName>
        <fullName evidence="4">Nucleoside triphosphate pyrophosphatase</fullName>
    </alternativeName>
    <alternativeName>
        <fullName evidence="4">Nucleotide pyrophosphatase</fullName>
        <shortName evidence="4">Nucleotide PPase</shortName>
    </alternativeName>
</protein>
<feature type="active site" description="Proton acceptor" evidence="4">
    <location>
        <position position="74"/>
    </location>
</feature>
<dbReference type="GO" id="GO:0036221">
    <property type="term" value="F:UTP diphosphatase activity"/>
    <property type="evidence" value="ECO:0007669"/>
    <property type="project" value="RHEA"/>
</dbReference>
<keyword evidence="4" id="KW-0963">Cytoplasm</keyword>
<comment type="caution">
    <text evidence="4">Lacks conserved residue(s) required for the propagation of feature annotation.</text>
</comment>
<accession>A0A0A0BH36</accession>
<dbReference type="InterPro" id="IPR003697">
    <property type="entry name" value="Maf-like"/>
</dbReference>
<dbReference type="GO" id="GO:0009117">
    <property type="term" value="P:nucleotide metabolic process"/>
    <property type="evidence" value="ECO:0007669"/>
    <property type="project" value="UniProtKB-KW"/>
</dbReference>
<comment type="cofactor">
    <cofactor evidence="1 4">
        <name>a divalent metal cation</name>
        <dbReference type="ChEBI" id="CHEBI:60240"/>
    </cofactor>
</comment>
<reference evidence="5 6" key="1">
    <citation type="submission" date="2014-09" db="EMBL/GenBank/DDBJ databases">
        <authorList>
            <person name="Grob C."/>
            <person name="Taubert M."/>
            <person name="Howat A.M."/>
            <person name="Burns O.J."/>
            <person name="Dixon J.L."/>
            <person name="Chen Y."/>
            <person name="Murrell J.C."/>
        </authorList>
    </citation>
    <scope>NUCLEOTIDE SEQUENCE [LARGE SCALE GENOMIC DNA]</scope>
    <source>
        <strain evidence="5">L4</strain>
    </source>
</reference>
<dbReference type="PIRSF" id="PIRSF006305">
    <property type="entry name" value="Maf"/>
    <property type="match status" value="1"/>
</dbReference>
<dbReference type="EC" id="3.6.1.9" evidence="4"/>
<dbReference type="HAMAP" id="MF_00528">
    <property type="entry name" value="Maf"/>
    <property type="match status" value="1"/>
</dbReference>
<dbReference type="RefSeq" id="WP_036314147.1">
    <property type="nucleotide sequence ID" value="NZ_JRQD01000004.1"/>
</dbReference>
<feature type="site" description="Important for substrate specificity" evidence="4">
    <location>
        <position position="14"/>
    </location>
</feature>
<dbReference type="STRING" id="392484.LP43_1650"/>
<dbReference type="CDD" id="cd00555">
    <property type="entry name" value="Maf"/>
    <property type="match status" value="1"/>
</dbReference>
<dbReference type="PANTHER" id="PTHR43213">
    <property type="entry name" value="BIFUNCTIONAL DTTP/UTP PYROPHOSPHATASE/METHYLTRANSFERASE PROTEIN-RELATED"/>
    <property type="match status" value="1"/>
</dbReference>
<evidence type="ECO:0000256" key="4">
    <source>
        <dbReference type="HAMAP-Rule" id="MF_00528"/>
    </source>
</evidence>
<keyword evidence="3 4" id="KW-0546">Nucleotide metabolism</keyword>
<evidence type="ECO:0000313" key="5">
    <source>
        <dbReference type="EMBL" id="KGM06429.1"/>
    </source>
</evidence>
<organism evidence="5 6">
    <name type="scientific">Methylophaga thiooxydans</name>
    <dbReference type="NCBI Taxonomy" id="392484"/>
    <lineage>
        <taxon>Bacteria</taxon>
        <taxon>Pseudomonadati</taxon>
        <taxon>Pseudomonadota</taxon>
        <taxon>Gammaproteobacteria</taxon>
        <taxon>Thiotrichales</taxon>
        <taxon>Piscirickettsiaceae</taxon>
        <taxon>Methylophaga</taxon>
    </lineage>
</organism>
<dbReference type="Pfam" id="PF02545">
    <property type="entry name" value="Maf"/>
    <property type="match status" value="1"/>
</dbReference>
<evidence type="ECO:0000256" key="2">
    <source>
        <dbReference type="ARBA" id="ARBA00022801"/>
    </source>
</evidence>
<evidence type="ECO:0000256" key="1">
    <source>
        <dbReference type="ARBA" id="ARBA00001968"/>
    </source>
</evidence>
<evidence type="ECO:0000313" key="6">
    <source>
        <dbReference type="Proteomes" id="UP000029999"/>
    </source>
</evidence>
<dbReference type="PANTHER" id="PTHR43213:SF5">
    <property type="entry name" value="BIFUNCTIONAL DTTP_UTP PYROPHOSPHATASE_METHYLTRANSFERASE PROTEIN-RELATED"/>
    <property type="match status" value="1"/>
</dbReference>
<comment type="catalytic activity">
    <reaction evidence="4">
        <text>dTTP + H2O = dTMP + diphosphate + H(+)</text>
        <dbReference type="Rhea" id="RHEA:28534"/>
        <dbReference type="ChEBI" id="CHEBI:15377"/>
        <dbReference type="ChEBI" id="CHEBI:15378"/>
        <dbReference type="ChEBI" id="CHEBI:33019"/>
        <dbReference type="ChEBI" id="CHEBI:37568"/>
        <dbReference type="ChEBI" id="CHEBI:63528"/>
        <dbReference type="EC" id="3.6.1.9"/>
    </reaction>
</comment>
<dbReference type="AlphaFoldDB" id="A0A0A0BH36"/>
<feature type="site" description="Important for substrate specificity" evidence="4">
    <location>
        <position position="75"/>
    </location>
</feature>
<proteinExistence type="inferred from homology"/>
<feature type="site" description="Important for substrate specificity" evidence="4">
    <location>
        <position position="157"/>
    </location>
</feature>
<comment type="catalytic activity">
    <reaction evidence="4">
        <text>UTP + H2O = UMP + diphosphate + H(+)</text>
        <dbReference type="Rhea" id="RHEA:29395"/>
        <dbReference type="ChEBI" id="CHEBI:15377"/>
        <dbReference type="ChEBI" id="CHEBI:15378"/>
        <dbReference type="ChEBI" id="CHEBI:33019"/>
        <dbReference type="ChEBI" id="CHEBI:46398"/>
        <dbReference type="ChEBI" id="CHEBI:57865"/>
        <dbReference type="EC" id="3.6.1.9"/>
    </reaction>
</comment>
<dbReference type="InterPro" id="IPR029001">
    <property type="entry name" value="ITPase-like_fam"/>
</dbReference>
<comment type="function">
    <text evidence="4">Nucleoside triphosphate pyrophosphatase that hydrolyzes dTTP and UTP. May have a dual role in cell division arrest and in preventing the incorporation of modified nucleotides into cellular nucleic acids.</text>
</comment>
<dbReference type="Gene3D" id="3.90.950.10">
    <property type="match status" value="1"/>
</dbReference>
<evidence type="ECO:0000256" key="3">
    <source>
        <dbReference type="ARBA" id="ARBA00023080"/>
    </source>
</evidence>
<dbReference type="GO" id="GO:0036218">
    <property type="term" value="F:dTTP diphosphatase activity"/>
    <property type="evidence" value="ECO:0007669"/>
    <property type="project" value="RHEA"/>
</dbReference>
<name>A0A0A0BH36_9GAMM</name>
<dbReference type="SUPFAM" id="SSF52972">
    <property type="entry name" value="ITPase-like"/>
    <property type="match status" value="1"/>
</dbReference>
<dbReference type="Proteomes" id="UP000029999">
    <property type="component" value="Unassembled WGS sequence"/>
</dbReference>
<gene>
    <name evidence="5" type="ORF">LP43_1650</name>
</gene>
<comment type="similarity">
    <text evidence="4">Belongs to the Maf family. YhdE subfamily.</text>
</comment>
<dbReference type="EMBL" id="JRQD01000004">
    <property type="protein sequence ID" value="KGM06429.1"/>
    <property type="molecule type" value="Genomic_DNA"/>
</dbReference>
<dbReference type="GO" id="GO:0005737">
    <property type="term" value="C:cytoplasm"/>
    <property type="evidence" value="ECO:0007669"/>
    <property type="project" value="UniProtKB-SubCell"/>
</dbReference>
<comment type="subcellular location">
    <subcellularLocation>
        <location evidence="4">Cytoplasm</location>
    </subcellularLocation>
</comment>
<keyword evidence="2 4" id="KW-0378">Hydrolase</keyword>
<dbReference type="NCBIfam" id="TIGR00172">
    <property type="entry name" value="maf"/>
    <property type="match status" value="1"/>
</dbReference>
<sequence>MIFPSIYLASRSPRRRELLQQIAVDFAVINPDIDETPHAGELPLDYVRRIAIEKAQAGKALLLEADLKPVLAADTSVVLNNAIFGKPVDDADARRMLKQLSGQTHQVLSAVALATNQQTLCQISANEVRFCELSDADIDWYLQTGEGQDKAGSYAVQGLAALFIESIQGSYSGIMGLPIRETGQLLMQMESNA</sequence>